<feature type="region of interest" description="Disordered" evidence="5">
    <location>
        <begin position="18"/>
        <end position="105"/>
    </location>
</feature>
<organism evidence="7 8">
    <name type="scientific">Zostera marina</name>
    <name type="common">Eelgrass</name>
    <dbReference type="NCBI Taxonomy" id="29655"/>
    <lineage>
        <taxon>Eukaryota</taxon>
        <taxon>Viridiplantae</taxon>
        <taxon>Streptophyta</taxon>
        <taxon>Embryophyta</taxon>
        <taxon>Tracheophyta</taxon>
        <taxon>Spermatophyta</taxon>
        <taxon>Magnoliopsida</taxon>
        <taxon>Liliopsida</taxon>
        <taxon>Zosteraceae</taxon>
        <taxon>Zostera</taxon>
    </lineage>
</organism>
<keyword evidence="3 4" id="KW-0268">Exocytosis</keyword>
<comment type="caution">
    <text evidence="7">The sequence shown here is derived from an EMBL/GenBank/DDBJ whole genome shotgun (WGS) entry which is preliminary data.</text>
</comment>
<evidence type="ECO:0000256" key="3">
    <source>
        <dbReference type="ARBA" id="ARBA00022483"/>
    </source>
</evidence>
<keyword evidence="8" id="KW-1185">Reference proteome</keyword>
<proteinExistence type="inferred from homology"/>
<feature type="region of interest" description="Disordered" evidence="5">
    <location>
        <begin position="1074"/>
        <end position="1095"/>
    </location>
</feature>
<dbReference type="OrthoDB" id="26242at2759"/>
<feature type="domain" description="Exocyst complex component EXOC2/Sec5 N-terminal" evidence="6">
    <location>
        <begin position="179"/>
        <end position="1044"/>
    </location>
</feature>
<accession>A0A0K9PAV5</accession>
<evidence type="ECO:0000256" key="1">
    <source>
        <dbReference type="ARBA" id="ARBA00010578"/>
    </source>
</evidence>
<gene>
    <name evidence="7" type="ORF">ZOSMA_329G00010</name>
</gene>
<dbReference type="OMA" id="RMWMDVD"/>
<feature type="compositionally biased region" description="Polar residues" evidence="5">
    <location>
        <begin position="46"/>
        <end position="57"/>
    </location>
</feature>
<dbReference type="STRING" id="29655.A0A0K9PAV5"/>
<dbReference type="GO" id="GO:0000145">
    <property type="term" value="C:exocyst"/>
    <property type="evidence" value="ECO:0000318"/>
    <property type="project" value="GO_Central"/>
</dbReference>
<dbReference type="GO" id="GO:0006887">
    <property type="term" value="P:exocytosis"/>
    <property type="evidence" value="ECO:0000318"/>
    <property type="project" value="GO_Central"/>
</dbReference>
<dbReference type="Proteomes" id="UP000036987">
    <property type="component" value="Unassembled WGS sequence"/>
</dbReference>
<dbReference type="GO" id="GO:0006893">
    <property type="term" value="P:Golgi to plasma membrane transport"/>
    <property type="evidence" value="ECO:0000318"/>
    <property type="project" value="GO_Central"/>
</dbReference>
<dbReference type="InterPro" id="IPR039481">
    <property type="entry name" value="EXOC2/Sec5_N_dom"/>
</dbReference>
<feature type="compositionally biased region" description="Basic and acidic residues" evidence="5">
    <location>
        <begin position="91"/>
        <end position="103"/>
    </location>
</feature>
<feature type="region of interest" description="Disordered" evidence="5">
    <location>
        <begin position="982"/>
        <end position="1005"/>
    </location>
</feature>
<evidence type="ECO:0000256" key="4">
    <source>
        <dbReference type="RuleBase" id="RU365069"/>
    </source>
</evidence>
<evidence type="ECO:0000313" key="8">
    <source>
        <dbReference type="Proteomes" id="UP000036987"/>
    </source>
</evidence>
<keyword evidence="2 4" id="KW-0813">Transport</keyword>
<evidence type="ECO:0000256" key="5">
    <source>
        <dbReference type="SAM" id="MobiDB-lite"/>
    </source>
</evidence>
<comment type="subunit">
    <text evidence="4">Component of the exocyst complex.</text>
</comment>
<protein>
    <recommendedName>
        <fullName evidence="4">Exocyst complex component SEC5</fullName>
    </recommendedName>
</protein>
<evidence type="ECO:0000313" key="7">
    <source>
        <dbReference type="EMBL" id="KMZ65320.1"/>
    </source>
</evidence>
<evidence type="ECO:0000256" key="2">
    <source>
        <dbReference type="ARBA" id="ARBA00022448"/>
    </source>
</evidence>
<dbReference type="AlphaFoldDB" id="A0A0K9PAV5"/>
<dbReference type="PANTHER" id="PTHR13043:SF1">
    <property type="entry name" value="EXOCYST COMPLEX COMPONENT 2"/>
    <property type="match status" value="1"/>
</dbReference>
<sequence>MPDSDDLDEDELLQLALQEQAGRNPSYQRTSNKPVVNLVQRPQPPSSSVNRRQNPQMTKPLKKPVEYDDDSDVELLSISSGDEDLSGDRGGIQRDRNGADQRRGGGMADYDGVGDHGWDGEEPNCWKHVDETELARRVREMRDTRVAPLVPVFNRKASIVGRKGPVKMQSIPRGVEALDPLGLGMIDSRTLTLIADTSENYPIASEGNERLDSKTREKLNYYSEDFDAKLFLSRVHKNTLLTNLEDSAFTLKKDLKERTQKKKLLVKENFDCFVSCKTTIDDIESKLRQIEEDPDGPGTARLYDATQRINTLANDAFQPLFERQAQAEKIRSVQGMLQRFRTLFNLPSAIRGSISKGEYDLAVREYRKAKSIVLPSHVGILKRVLEEVEKVMYEFKAKLHRSMEDPYLQIADLENTVRLLIDLEPDSDPIWQYLNIQNHRIKGLLEKCTEDHDARMEKFHKEIDEREVSEARWRQLQQDSNKSLDIGSEDSQFSLDVISADSTAEDALRERYIRRLTAVLLHHLPTFWRLALSVFSGKFAKVSTGGLILETETSSRAAKNDDRVPDMKYSSHSLEEVSSMVDDTLSFYEAKVLTTFRDFEESNVLCTYMVGAIKDIAKASEVIKGKESAPLSAATTLCNLHFEITHIYILRLCSWMQTTIEVLSESWIPLSILERNNSPYTISMLPLEFRMILISAMDQICIMIQRLRSEARHSNDMLVQIEDMQNAIRLAFLNCFLDFSGYLKKLGDDLAQNRLNRVDSHLQKGYLVGSDGLSDYHSRNVVTDSHKRILIILSNIGYCKDELCDELYRKYLHIWLQPRGKNEQYDDIRDLVSSFSALENVIHEQYTFAKASSIRASALNYLLDAGIQWGATPPVKGIRDSTVELMNTLVSVHAEVSSGNKPFLKKTLVTLVEGLMDTFISLFREHESDHLKLLDSNGFCQLTLELEYFDTVLQKYFSSEARDSCNNFRDLLLSKASESVIESSETPGHRRLARGSRGSEDAMNDDRQQAATMAPDDLIALAQQLRVELLEGEIERTRLNILCFMESSHDSNPPVKVIPKPIYPVNNSIRGQINSPDYRVAPDAGSFSRYRQRRR</sequence>
<dbReference type="InterPro" id="IPR029175">
    <property type="entry name" value="EXOC2/Sec5"/>
</dbReference>
<dbReference type="GO" id="GO:0015031">
    <property type="term" value="P:protein transport"/>
    <property type="evidence" value="ECO:0007669"/>
    <property type="project" value="UniProtKB-KW"/>
</dbReference>
<dbReference type="PANTHER" id="PTHR13043">
    <property type="entry name" value="EXOCYST COMPLEX COMPONENT SEC5"/>
    <property type="match status" value="1"/>
</dbReference>
<comment type="function">
    <text evidence="4">Component of the exocyst complex involved in the docking of exocytic vesicles with fusion sites on the plasma membrane.</text>
</comment>
<feature type="compositionally biased region" description="Polar residues" evidence="5">
    <location>
        <begin position="23"/>
        <end position="34"/>
    </location>
</feature>
<comment type="similarity">
    <text evidence="1 4">Belongs to the SEC5 family.</text>
</comment>
<dbReference type="Pfam" id="PF15469">
    <property type="entry name" value="Sec5"/>
    <property type="match status" value="1"/>
</dbReference>
<reference evidence="8" key="1">
    <citation type="journal article" date="2016" name="Nature">
        <title>The genome of the seagrass Zostera marina reveals angiosperm adaptation to the sea.</title>
        <authorList>
            <person name="Olsen J.L."/>
            <person name="Rouze P."/>
            <person name="Verhelst B."/>
            <person name="Lin Y.-C."/>
            <person name="Bayer T."/>
            <person name="Collen J."/>
            <person name="Dattolo E."/>
            <person name="De Paoli E."/>
            <person name="Dittami S."/>
            <person name="Maumus F."/>
            <person name="Michel G."/>
            <person name="Kersting A."/>
            <person name="Lauritano C."/>
            <person name="Lohaus R."/>
            <person name="Toepel M."/>
            <person name="Tonon T."/>
            <person name="Vanneste K."/>
            <person name="Amirebrahimi M."/>
            <person name="Brakel J."/>
            <person name="Bostroem C."/>
            <person name="Chovatia M."/>
            <person name="Grimwood J."/>
            <person name="Jenkins J.W."/>
            <person name="Jueterbock A."/>
            <person name="Mraz A."/>
            <person name="Stam W.T."/>
            <person name="Tice H."/>
            <person name="Bornberg-Bauer E."/>
            <person name="Green P.J."/>
            <person name="Pearson G.A."/>
            <person name="Procaccini G."/>
            <person name="Duarte C.M."/>
            <person name="Schmutz J."/>
            <person name="Reusch T.B.H."/>
            <person name="Van de Peer Y."/>
        </authorList>
    </citation>
    <scope>NUCLEOTIDE SEQUENCE [LARGE SCALE GENOMIC DNA]</scope>
    <source>
        <strain evidence="8">cv. Finnish</strain>
    </source>
</reference>
<keyword evidence="4" id="KW-0653">Protein transport</keyword>
<dbReference type="EMBL" id="LFYR01001053">
    <property type="protein sequence ID" value="KMZ65320.1"/>
    <property type="molecule type" value="Genomic_DNA"/>
</dbReference>
<evidence type="ECO:0000259" key="6">
    <source>
        <dbReference type="Pfam" id="PF15469"/>
    </source>
</evidence>
<name>A0A0K9PAV5_ZOSMR</name>